<comment type="caution">
    <text evidence="2">The sequence shown here is derived from an EMBL/GenBank/DDBJ whole genome shotgun (WGS) entry which is preliminary data.</text>
</comment>
<keyword evidence="3" id="KW-1185">Reference proteome</keyword>
<dbReference type="Proteomes" id="UP000460318">
    <property type="component" value="Unassembled WGS sequence"/>
</dbReference>
<dbReference type="EMBL" id="WUBI01000001">
    <property type="protein sequence ID" value="MWV44388.1"/>
    <property type="molecule type" value="Genomic_DNA"/>
</dbReference>
<feature type="transmembrane region" description="Helical" evidence="1">
    <location>
        <begin position="70"/>
        <end position="88"/>
    </location>
</feature>
<name>A0A7X3II54_9BACL</name>
<evidence type="ECO:0000313" key="2">
    <source>
        <dbReference type="EMBL" id="MWV44388.1"/>
    </source>
</evidence>
<keyword evidence="1" id="KW-1133">Transmembrane helix</keyword>
<feature type="transmembrane region" description="Helical" evidence="1">
    <location>
        <begin position="38"/>
        <end position="58"/>
    </location>
</feature>
<dbReference type="AlphaFoldDB" id="A0A7X3II54"/>
<accession>A0A7X3II54</accession>
<evidence type="ECO:0000313" key="3">
    <source>
        <dbReference type="Proteomes" id="UP000460318"/>
    </source>
</evidence>
<keyword evidence="1" id="KW-0812">Transmembrane</keyword>
<evidence type="ECO:0000256" key="1">
    <source>
        <dbReference type="SAM" id="Phobius"/>
    </source>
</evidence>
<feature type="transmembrane region" description="Helical" evidence="1">
    <location>
        <begin position="100"/>
        <end position="121"/>
    </location>
</feature>
<gene>
    <name evidence="2" type="ORF">GRF59_12180</name>
</gene>
<organism evidence="2 3">
    <name type="scientific">Paenibacillus dendrobii</name>
    <dbReference type="NCBI Taxonomy" id="2691084"/>
    <lineage>
        <taxon>Bacteria</taxon>
        <taxon>Bacillati</taxon>
        <taxon>Bacillota</taxon>
        <taxon>Bacilli</taxon>
        <taxon>Bacillales</taxon>
        <taxon>Paenibacillaceae</taxon>
        <taxon>Paenibacillus</taxon>
    </lineage>
</organism>
<sequence>MLGLFLLLVERSTGYLVYRLLLNVDFVSFLPSVMPEWIEFALHLIVSLVIGLLYAGWIMISRRPRPFRSAIVLGILSALLFFPLAFLSDRVPSPGDMPAFAWWLAGHLLYGLALFGVDRLLNPFLRIAKSPSS</sequence>
<proteinExistence type="predicted"/>
<reference evidence="2 3" key="1">
    <citation type="submission" date="2019-12" db="EMBL/GenBank/DDBJ databases">
        <title>Paenibacillus sp. nov., an endophytic bacterium isolated from the stem of Dendrobium.</title>
        <authorList>
            <person name="Zhao R."/>
        </authorList>
    </citation>
    <scope>NUCLEOTIDE SEQUENCE [LARGE SCALE GENOMIC DNA]</scope>
    <source>
        <strain evidence="2 3">HJL G12</strain>
    </source>
</reference>
<keyword evidence="1" id="KW-0472">Membrane</keyword>
<protein>
    <submittedName>
        <fullName evidence="2">Uncharacterized protein</fullName>
    </submittedName>
</protein>